<dbReference type="OrthoDB" id="418495at2759"/>
<dbReference type="GO" id="GO:0005737">
    <property type="term" value="C:cytoplasm"/>
    <property type="evidence" value="ECO:0007669"/>
    <property type="project" value="TreeGrafter"/>
</dbReference>
<protein>
    <recommendedName>
        <fullName evidence="10">Glutaredoxin-2, mitochondrial</fullName>
    </recommendedName>
</protein>
<evidence type="ECO:0000313" key="12">
    <source>
        <dbReference type="EMBL" id="KAH9367771.1"/>
    </source>
</evidence>
<evidence type="ECO:0000256" key="7">
    <source>
        <dbReference type="ARBA" id="ARBA00023284"/>
    </source>
</evidence>
<accession>A0A9J6FY74</accession>
<evidence type="ECO:0000256" key="3">
    <source>
        <dbReference type="ARBA" id="ARBA00022448"/>
    </source>
</evidence>
<dbReference type="PANTHER" id="PTHR45694">
    <property type="entry name" value="GLUTAREDOXIN 2"/>
    <property type="match status" value="1"/>
</dbReference>
<evidence type="ECO:0000256" key="8">
    <source>
        <dbReference type="ARBA" id="ARBA00037470"/>
    </source>
</evidence>
<dbReference type="Pfam" id="PF00462">
    <property type="entry name" value="Glutaredoxin"/>
    <property type="match status" value="1"/>
</dbReference>
<comment type="function">
    <text evidence="1">Has a glutathione-disulfide oxidoreductase activity in the presence of NADPH and glutathione reductase. Reduces low molecular weight disulfides and proteins.</text>
</comment>
<reference evidence="12 13" key="1">
    <citation type="journal article" date="2020" name="Cell">
        <title>Large-Scale Comparative Analyses of Tick Genomes Elucidate Their Genetic Diversity and Vector Capacities.</title>
        <authorList>
            <consortium name="Tick Genome and Microbiome Consortium (TIGMIC)"/>
            <person name="Jia N."/>
            <person name="Wang J."/>
            <person name="Shi W."/>
            <person name="Du L."/>
            <person name="Sun Y."/>
            <person name="Zhan W."/>
            <person name="Jiang J.F."/>
            <person name="Wang Q."/>
            <person name="Zhang B."/>
            <person name="Ji P."/>
            <person name="Bell-Sakyi L."/>
            <person name="Cui X.M."/>
            <person name="Yuan T.T."/>
            <person name="Jiang B.G."/>
            <person name="Yang W.F."/>
            <person name="Lam T.T."/>
            <person name="Chang Q.C."/>
            <person name="Ding S.J."/>
            <person name="Wang X.J."/>
            <person name="Zhu J.G."/>
            <person name="Ruan X.D."/>
            <person name="Zhao L."/>
            <person name="Wei J.T."/>
            <person name="Ye R.Z."/>
            <person name="Que T.C."/>
            <person name="Du C.H."/>
            <person name="Zhou Y.H."/>
            <person name="Cheng J.X."/>
            <person name="Dai P.F."/>
            <person name="Guo W.B."/>
            <person name="Han X.H."/>
            <person name="Huang E.J."/>
            <person name="Li L.F."/>
            <person name="Wei W."/>
            <person name="Gao Y.C."/>
            <person name="Liu J.Z."/>
            <person name="Shao H.Z."/>
            <person name="Wang X."/>
            <person name="Wang C.C."/>
            <person name="Yang T.C."/>
            <person name="Huo Q.B."/>
            <person name="Li W."/>
            <person name="Chen H.Y."/>
            <person name="Chen S.E."/>
            <person name="Zhou L.G."/>
            <person name="Ni X.B."/>
            <person name="Tian J.H."/>
            <person name="Sheng Y."/>
            <person name="Liu T."/>
            <person name="Pan Y.S."/>
            <person name="Xia L.Y."/>
            <person name="Li J."/>
            <person name="Zhao F."/>
            <person name="Cao W.C."/>
        </authorList>
    </citation>
    <scope>NUCLEOTIDE SEQUENCE [LARGE SCALE GENOMIC DNA]</scope>
    <source>
        <strain evidence="12">HaeL-2018</strain>
    </source>
</reference>
<evidence type="ECO:0000256" key="4">
    <source>
        <dbReference type="ARBA" id="ARBA00022982"/>
    </source>
</evidence>
<comment type="similarity">
    <text evidence="2">Belongs to the glutaredoxin family.</text>
</comment>
<dbReference type="PANTHER" id="PTHR45694:SF5">
    <property type="entry name" value="GLUTAREDOXIN 2"/>
    <property type="match status" value="1"/>
</dbReference>
<evidence type="ECO:0000256" key="2">
    <source>
        <dbReference type="ARBA" id="ARBA00007787"/>
    </source>
</evidence>
<evidence type="ECO:0000256" key="9">
    <source>
        <dbReference type="ARBA" id="ARBA00038558"/>
    </source>
</evidence>
<dbReference type="GO" id="GO:0015038">
    <property type="term" value="F:glutathione disulfide oxidoreductase activity"/>
    <property type="evidence" value="ECO:0007669"/>
    <property type="project" value="TreeGrafter"/>
</dbReference>
<dbReference type="EMBL" id="JABSTR010000004">
    <property type="protein sequence ID" value="KAH9367771.1"/>
    <property type="molecule type" value="Genomic_DNA"/>
</dbReference>
<evidence type="ECO:0000256" key="10">
    <source>
        <dbReference type="ARBA" id="ARBA00039819"/>
    </source>
</evidence>
<organism evidence="12 13">
    <name type="scientific">Haemaphysalis longicornis</name>
    <name type="common">Bush tick</name>
    <dbReference type="NCBI Taxonomy" id="44386"/>
    <lineage>
        <taxon>Eukaryota</taxon>
        <taxon>Metazoa</taxon>
        <taxon>Ecdysozoa</taxon>
        <taxon>Arthropoda</taxon>
        <taxon>Chelicerata</taxon>
        <taxon>Arachnida</taxon>
        <taxon>Acari</taxon>
        <taxon>Parasitiformes</taxon>
        <taxon>Ixodida</taxon>
        <taxon>Ixodoidea</taxon>
        <taxon>Ixodidae</taxon>
        <taxon>Haemaphysalinae</taxon>
        <taxon>Haemaphysalis</taxon>
    </lineage>
</organism>
<name>A0A9J6FY74_HAELO</name>
<sequence>MSPAAAFIEETISNNLVVIFSKSYCPFCKRAKALFDELEVPYVAVELNTRADGDEIQDLLEQMTGASTVPRVFVNKKCLGGASDVEDMHSAGVHVDRSPEGANFVPRDRFRGPVFPPYCEGDAFIMHGSKLAWLYAASLYTDHYALFPHYVTGHMAAIAEMGHVNISRLVGVADHVSNHGHGRSRAESRRRRCPGEYLEERLAPLSTTRLAVAGLEKKT</sequence>
<dbReference type="InterPro" id="IPR011899">
    <property type="entry name" value="Glutaredoxin_euk/vir"/>
</dbReference>
<keyword evidence="4" id="KW-0249">Electron transport</keyword>
<evidence type="ECO:0000256" key="5">
    <source>
        <dbReference type="ARBA" id="ARBA00023157"/>
    </source>
</evidence>
<gene>
    <name evidence="12" type="ORF">HPB48_010090</name>
</gene>
<dbReference type="InterPro" id="IPR011767">
    <property type="entry name" value="GLR_AS"/>
</dbReference>
<dbReference type="InterPro" id="IPR002109">
    <property type="entry name" value="Glutaredoxin"/>
</dbReference>
<dbReference type="InterPro" id="IPR036249">
    <property type="entry name" value="Thioredoxin-like_sf"/>
</dbReference>
<keyword evidence="7" id="KW-0676">Redox-active center</keyword>
<dbReference type="FunFam" id="3.40.30.10:FF:000026">
    <property type="entry name" value="Glutaredoxin 2"/>
    <property type="match status" value="1"/>
</dbReference>
<evidence type="ECO:0000313" key="13">
    <source>
        <dbReference type="Proteomes" id="UP000821853"/>
    </source>
</evidence>
<comment type="subunit">
    <text evidence="9">Monomer; active form. Homodimer; inactive form. The homodimer is probably linked by 1 2Fe-2S cluster.</text>
</comment>
<comment type="caution">
    <text evidence="12">The sequence shown here is derived from an EMBL/GenBank/DDBJ whole genome shotgun (WGS) entry which is preliminary data.</text>
</comment>
<dbReference type="PROSITE" id="PS51354">
    <property type="entry name" value="GLUTAREDOXIN_2"/>
    <property type="match status" value="1"/>
</dbReference>
<dbReference type="Proteomes" id="UP000821853">
    <property type="component" value="Chromosome 2"/>
</dbReference>
<dbReference type="VEuPathDB" id="VectorBase:HLOH_054025"/>
<feature type="domain" description="Glutaredoxin" evidence="11">
    <location>
        <begin position="17"/>
        <end position="78"/>
    </location>
</feature>
<dbReference type="Gene3D" id="3.40.30.10">
    <property type="entry name" value="Glutaredoxin"/>
    <property type="match status" value="1"/>
</dbReference>
<proteinExistence type="inferred from homology"/>
<dbReference type="NCBIfam" id="TIGR02180">
    <property type="entry name" value="GRX_euk"/>
    <property type="match status" value="1"/>
</dbReference>
<keyword evidence="5" id="KW-1015">Disulfide bond</keyword>
<dbReference type="PROSITE" id="PS00195">
    <property type="entry name" value="GLUTAREDOXIN_1"/>
    <property type="match status" value="1"/>
</dbReference>
<evidence type="ECO:0000256" key="1">
    <source>
        <dbReference type="ARBA" id="ARBA00002549"/>
    </source>
</evidence>
<comment type="function">
    <text evidence="8">Glutathione-dependent oxidoreductase that facilitates the maintenance of mitochondrial redox homeostasis upon induction of apoptosis by oxidative stress. Involved in response to hydrogen peroxide and regulation of apoptosis caused by oxidative stress. Acts as a very efficient catalyst of monothiol reactions because of its high affinity for protein glutathione-mixed disulfides. Can receive electrons not only from glutathione (GSH), but also from thioredoxin reductase supporting both monothiol and dithiol reactions. Efficiently catalyzes both glutathionylation and deglutathionylation of mitochondrial complex I, which in turn regulates the superoxide production by the complex. Overexpression decreases the susceptibility to apoptosis and prevents loss of cardiolipin and cytochrome c release.</text>
</comment>
<evidence type="ECO:0000259" key="11">
    <source>
        <dbReference type="Pfam" id="PF00462"/>
    </source>
</evidence>
<keyword evidence="13" id="KW-1185">Reference proteome</keyword>
<dbReference type="GO" id="GO:0034599">
    <property type="term" value="P:cellular response to oxidative stress"/>
    <property type="evidence" value="ECO:0007669"/>
    <property type="project" value="TreeGrafter"/>
</dbReference>
<dbReference type="SUPFAM" id="SSF52833">
    <property type="entry name" value="Thioredoxin-like"/>
    <property type="match status" value="1"/>
</dbReference>
<dbReference type="InterPro" id="IPR014025">
    <property type="entry name" value="Glutaredoxin_subgr"/>
</dbReference>
<keyword evidence="3" id="KW-0813">Transport</keyword>
<keyword evidence="6" id="KW-0318">Glutathionylation</keyword>
<dbReference type="PRINTS" id="PR00160">
    <property type="entry name" value="GLUTAREDOXIN"/>
</dbReference>
<evidence type="ECO:0000256" key="6">
    <source>
        <dbReference type="ARBA" id="ARBA00023206"/>
    </source>
</evidence>
<dbReference type="AlphaFoldDB" id="A0A9J6FY74"/>
<dbReference type="CDD" id="cd03419">
    <property type="entry name" value="GRX_GRXh_1_2_like"/>
    <property type="match status" value="1"/>
</dbReference>